<evidence type="ECO:0000313" key="2">
    <source>
        <dbReference type="Proteomes" id="UP001469553"/>
    </source>
</evidence>
<dbReference type="Proteomes" id="UP001469553">
    <property type="component" value="Unassembled WGS sequence"/>
</dbReference>
<keyword evidence="2" id="KW-1185">Reference proteome</keyword>
<protein>
    <submittedName>
        <fullName evidence="1">Uncharacterized protein</fullName>
    </submittedName>
</protein>
<evidence type="ECO:0000313" key="1">
    <source>
        <dbReference type="EMBL" id="MEQ2287720.1"/>
    </source>
</evidence>
<organism evidence="1 2">
    <name type="scientific">Ameca splendens</name>
    <dbReference type="NCBI Taxonomy" id="208324"/>
    <lineage>
        <taxon>Eukaryota</taxon>
        <taxon>Metazoa</taxon>
        <taxon>Chordata</taxon>
        <taxon>Craniata</taxon>
        <taxon>Vertebrata</taxon>
        <taxon>Euteleostomi</taxon>
        <taxon>Actinopterygii</taxon>
        <taxon>Neopterygii</taxon>
        <taxon>Teleostei</taxon>
        <taxon>Neoteleostei</taxon>
        <taxon>Acanthomorphata</taxon>
        <taxon>Ovalentaria</taxon>
        <taxon>Atherinomorphae</taxon>
        <taxon>Cyprinodontiformes</taxon>
        <taxon>Goodeidae</taxon>
        <taxon>Ameca</taxon>
    </lineage>
</organism>
<dbReference type="EMBL" id="JAHRIP010019908">
    <property type="protein sequence ID" value="MEQ2287720.1"/>
    <property type="molecule type" value="Genomic_DNA"/>
</dbReference>
<name>A0ABV0Y2C6_9TELE</name>
<comment type="caution">
    <text evidence="1">The sequence shown here is derived from an EMBL/GenBank/DDBJ whole genome shotgun (WGS) entry which is preliminary data.</text>
</comment>
<gene>
    <name evidence="1" type="ORF">AMECASPLE_015547</name>
</gene>
<accession>A0ABV0Y2C6</accession>
<reference evidence="1 2" key="1">
    <citation type="submission" date="2021-06" db="EMBL/GenBank/DDBJ databases">
        <authorList>
            <person name="Palmer J.M."/>
        </authorList>
    </citation>
    <scope>NUCLEOTIDE SEQUENCE [LARGE SCALE GENOMIC DNA]</scope>
    <source>
        <strain evidence="1 2">AS_MEX2019</strain>
        <tissue evidence="1">Muscle</tissue>
    </source>
</reference>
<proteinExistence type="predicted"/>
<sequence>MLTFSTAGSYWQTGLAVLSNPYPGCWFVSSLFPNGFHSHQINYSTFGTWWNRGFTSWMLSNKSAATT</sequence>